<sequence>MFDFHTHFIPEDVINWIDDNKTAINATRIEKNPKKEKFLSINEKWAFELKQDFINADLYMKKQQEAAISHSIISPVPQLFLYDFDSDITKEIATVYNNALVSWQRENPEQLSGLATVSLNHPEQAAKDLRDGMNKGLKGAIIGPGVHGKTLSDPFFTPFWEEAQHLKAIIFIHPLLSEDPRLHHHMMPNLVGVPWETTIAATDILLSGMLDTYDQVKILLAHGGGFFPYQIGRLNQGYHQWPHVAENLRKEPSAYVSDFWYDTVLMHPETHRYLNNTAGSDKLVSGSDFPFDLCSWPPLQTSETAAHSLLYTEGT</sequence>
<dbReference type="GO" id="GO:0005829">
    <property type="term" value="C:cytosol"/>
    <property type="evidence" value="ECO:0007669"/>
    <property type="project" value="TreeGrafter"/>
</dbReference>
<reference evidence="3 4" key="1">
    <citation type="submission" date="2018-10" db="EMBL/GenBank/DDBJ databases">
        <title>Draft genome sequence of Bacillus salarius IM0101, isolated from a hypersaline soil in Inner Mongolia, China.</title>
        <authorList>
            <person name="Yamprayoonswat W."/>
            <person name="Boonvisut S."/>
            <person name="Jumpathong W."/>
            <person name="Sittihan S."/>
            <person name="Ruangsuj P."/>
            <person name="Wanthongcharoen S."/>
            <person name="Thongpramul N."/>
            <person name="Pimmason S."/>
            <person name="Yu B."/>
            <person name="Yasawong M."/>
        </authorList>
    </citation>
    <scope>NUCLEOTIDE SEQUENCE [LARGE SCALE GENOMIC DNA]</scope>
    <source>
        <strain evidence="3 4">IM0101</strain>
    </source>
</reference>
<dbReference type="InterPro" id="IPR032466">
    <property type="entry name" value="Metal_Hydrolase"/>
</dbReference>
<keyword evidence="3" id="KW-0378">Hydrolase</keyword>
<dbReference type="Pfam" id="PF04909">
    <property type="entry name" value="Amidohydro_2"/>
    <property type="match status" value="1"/>
</dbReference>
<dbReference type="OrthoDB" id="9777673at2"/>
<organism evidence="3 4">
    <name type="scientific">Salibacterium salarium</name>
    <dbReference type="NCBI Taxonomy" id="284579"/>
    <lineage>
        <taxon>Bacteria</taxon>
        <taxon>Bacillati</taxon>
        <taxon>Bacillota</taxon>
        <taxon>Bacilli</taxon>
        <taxon>Bacillales</taxon>
        <taxon>Bacillaceae</taxon>
    </lineage>
</organism>
<dbReference type="EMBL" id="RBVX01000065">
    <property type="protein sequence ID" value="RSL29474.1"/>
    <property type="molecule type" value="Genomic_DNA"/>
</dbReference>
<dbReference type="Gene3D" id="3.20.20.140">
    <property type="entry name" value="Metal-dependent hydrolases"/>
    <property type="match status" value="1"/>
</dbReference>
<dbReference type="InterPro" id="IPR006680">
    <property type="entry name" value="Amidohydro-rel"/>
</dbReference>
<dbReference type="PANTHER" id="PTHR21240:SF28">
    <property type="entry name" value="ISO-OROTATE DECARBOXYLASE (EUROFUNG)"/>
    <property type="match status" value="1"/>
</dbReference>
<dbReference type="GO" id="GO:0016787">
    <property type="term" value="F:hydrolase activity"/>
    <property type="evidence" value="ECO:0007669"/>
    <property type="project" value="UniProtKB-KW"/>
</dbReference>
<evidence type="ECO:0000313" key="3">
    <source>
        <dbReference type="EMBL" id="RSL29474.1"/>
    </source>
</evidence>
<evidence type="ECO:0000256" key="1">
    <source>
        <dbReference type="ARBA" id="ARBA00023239"/>
    </source>
</evidence>
<dbReference type="PANTHER" id="PTHR21240">
    <property type="entry name" value="2-AMINO-3-CARBOXYLMUCONATE-6-SEMIALDEHYDE DECARBOXYLASE"/>
    <property type="match status" value="1"/>
</dbReference>
<evidence type="ECO:0000259" key="2">
    <source>
        <dbReference type="Pfam" id="PF04909"/>
    </source>
</evidence>
<dbReference type="InterPro" id="IPR032465">
    <property type="entry name" value="ACMSD"/>
</dbReference>
<dbReference type="RefSeq" id="WP_125562475.1">
    <property type="nucleotide sequence ID" value="NZ_RBVX01000065.1"/>
</dbReference>
<dbReference type="GO" id="GO:0019748">
    <property type="term" value="P:secondary metabolic process"/>
    <property type="evidence" value="ECO:0007669"/>
    <property type="project" value="TreeGrafter"/>
</dbReference>
<keyword evidence="1" id="KW-0456">Lyase</keyword>
<feature type="domain" description="Amidohydrolase-related" evidence="2">
    <location>
        <begin position="3"/>
        <end position="298"/>
    </location>
</feature>
<dbReference type="AlphaFoldDB" id="A0A428MTM3"/>
<accession>A0A428MTM3</accession>
<dbReference type="GO" id="GO:0016831">
    <property type="term" value="F:carboxy-lyase activity"/>
    <property type="evidence" value="ECO:0007669"/>
    <property type="project" value="InterPro"/>
</dbReference>
<proteinExistence type="predicted"/>
<comment type="caution">
    <text evidence="3">The sequence shown here is derived from an EMBL/GenBank/DDBJ whole genome shotgun (WGS) entry which is preliminary data.</text>
</comment>
<keyword evidence="4" id="KW-1185">Reference proteome</keyword>
<protein>
    <submittedName>
        <fullName evidence="3">Amidohydrolase</fullName>
    </submittedName>
</protein>
<dbReference type="SUPFAM" id="SSF51556">
    <property type="entry name" value="Metallo-dependent hydrolases"/>
    <property type="match status" value="1"/>
</dbReference>
<gene>
    <name evidence="3" type="ORF">D7Z54_31050</name>
</gene>
<dbReference type="Proteomes" id="UP000275076">
    <property type="component" value="Unassembled WGS sequence"/>
</dbReference>
<name>A0A428MTM3_9BACI</name>
<evidence type="ECO:0000313" key="4">
    <source>
        <dbReference type="Proteomes" id="UP000275076"/>
    </source>
</evidence>